<dbReference type="InterPro" id="IPR036278">
    <property type="entry name" value="Sialidase_sf"/>
</dbReference>
<evidence type="ECO:0000313" key="8">
    <source>
        <dbReference type="Proteomes" id="UP000016160"/>
    </source>
</evidence>
<dbReference type="NCBIfam" id="TIGR04183">
    <property type="entry name" value="Por_Secre_tail"/>
    <property type="match status" value="1"/>
</dbReference>
<dbReference type="GO" id="GO:0016787">
    <property type="term" value="F:hydrolase activity"/>
    <property type="evidence" value="ECO:0007669"/>
    <property type="project" value="UniProtKB-KW"/>
</dbReference>
<dbReference type="EMBL" id="HG315671">
    <property type="protein sequence ID" value="CDF77874.1"/>
    <property type="molecule type" value="Genomic_DNA"/>
</dbReference>
<keyword evidence="7" id="KW-0378">Hydrolase</keyword>
<reference evidence="7 8" key="1">
    <citation type="journal article" date="2013" name="Appl. Environ. Microbiol.">
        <title>The genome of the alga-associated marine flavobacterium Formosa agariphila KMM 3901T reveals a broad potential for degradation of algal polysaccharides.</title>
        <authorList>
            <person name="Mann A.J."/>
            <person name="Hahnke R.L."/>
            <person name="Huang S."/>
            <person name="Werner J."/>
            <person name="Xing P."/>
            <person name="Barbeyron T."/>
            <person name="Huettel B."/>
            <person name="Stueber K."/>
            <person name="Reinhardt R."/>
            <person name="Harder J."/>
            <person name="Gloeckner F.O."/>
            <person name="Amann R.I."/>
            <person name="Teeling H."/>
        </authorList>
    </citation>
    <scope>NUCLEOTIDE SEQUENCE [LARGE SCALE GENOMIC DNA]</scope>
    <source>
        <strain evidence="8">DSM 15362 / KCTC 12365 / LMG 23005 / KMM 3901</strain>
    </source>
</reference>
<name>T2KIS1_FORAG</name>
<dbReference type="Gene3D" id="3.50.30.30">
    <property type="match status" value="1"/>
</dbReference>
<accession>T2KIS1</accession>
<evidence type="ECO:0000259" key="6">
    <source>
        <dbReference type="Pfam" id="PF18962"/>
    </source>
</evidence>
<feature type="domain" description="PA" evidence="5">
    <location>
        <begin position="267"/>
        <end position="360"/>
    </location>
</feature>
<feature type="signal peptide" evidence="4">
    <location>
        <begin position="1"/>
        <end position="22"/>
    </location>
</feature>
<dbReference type="AlphaFoldDB" id="T2KIS1"/>
<sequence length="1068" mass="115101">MTKKLPIVLVLIITLICSISCANKEKSDNTKEPSIEALKASHKKFLENSPFKNTQELTKKERANKGLPPKRYMERLWELTMNPALGHPTPENLATIQKELITQRKSDLAQGRIPGDDSNNNWVERGPNNVGGRTRAIIFDPNDSSNETVFAGGVSGGLWKNTNISNASSVWTSVNIPENLNISSIAVDPNNSKIMYVGTGESYVQGDVNGNGVWKSTDGGNSWTHVFGGAEGETVIQTAASVTVNSPSEIANRNVAETADFGPRNTVTGDLVMASDGSASPYEACGRITNNAEVKGKIALIYRGNCGFIDKVKYVQDAGAIGVVVINNEAGAPIGMGGTDTNNAITIPSVMISMSAGSDIRSAIDSGDTVNVKIRYSSFAGYYVLNGNQHINDVLVRDNNGVSEVYIAAGSTAYFDSSPFTLLGPDDFGLYKSVDAGSNWSAVSLPLSENGSRFEPNDIELGADNTVWVATRNSLYYSDGGGTILSSKEGNVFTVKHTLEGSRTQIATSPTNPNKIYVLAEGTEDPVIMQKTTDGFATITELPLPDDVDPNMSADDFCRNQAYYNLVIKTDPKNDETVFVGGIDLFKSENGGVVWNQLSHWYGYDDLANVHADQHAIVFGNNDSSKMVFGNDGGVYYSSASGENAEARNNGYNVTQFYTVAISPTSPFKSELILAGSQDNGNQLFQGVVSPGINSTTDITGGDGAATFFDQDGEDTYLITNYVYNALITKIDYRTGVRTTIFEDEEEASNGEFINIQALDSRLDYLFSNFSSGNNYSYIAFRTKVEEGETGFVVDTISNAAFLNASPTAMAVSPHETTGDHSTLYLGLENGKLLKVGNASTESSQTWEDISSPQFLGSISDIEFGGSSNTIFVTFHNYGVNNIWSTNDGGTTWKQKDGNLPDMPVKTILQNPLNLEEVVVGTELGVWYTANFSNDSPTWVSAFNGMSNVKVLDLDLREDNTIYAATYGRGVFSGKFTGESLSVEDNVLASGISLYPTVSNGEFKVNSKTNLGEVNLQIFNLSGQSVYVKNLNLSGNTATDITLNVASGMYLARFTEGATTTVKKFIIK</sequence>
<dbReference type="OrthoDB" id="9757947at2"/>
<dbReference type="InterPro" id="IPR015943">
    <property type="entry name" value="WD40/YVTN_repeat-like_dom_sf"/>
</dbReference>
<keyword evidence="8" id="KW-1185">Reference proteome</keyword>
<keyword evidence="2" id="KW-0325">Glycoprotein</keyword>
<dbReference type="Proteomes" id="UP000016160">
    <property type="component" value="Chromosome"/>
</dbReference>
<feature type="domain" description="Secretion system C-terminal sorting" evidence="6">
    <location>
        <begin position="994"/>
        <end position="1067"/>
    </location>
</feature>
<evidence type="ECO:0000256" key="1">
    <source>
        <dbReference type="ARBA" id="ARBA00022729"/>
    </source>
</evidence>
<protein>
    <submittedName>
        <fullName evidence="7">Glycoside hydrolase (GHnc)</fullName>
    </submittedName>
</protein>
<dbReference type="Pfam" id="PF02225">
    <property type="entry name" value="PA"/>
    <property type="match status" value="1"/>
</dbReference>
<dbReference type="RefSeq" id="WP_051774414.1">
    <property type="nucleotide sequence ID" value="NZ_HG315671.1"/>
</dbReference>
<dbReference type="SUPFAM" id="SSF50939">
    <property type="entry name" value="Sialidases"/>
    <property type="match status" value="1"/>
</dbReference>
<dbReference type="SUPFAM" id="SSF110296">
    <property type="entry name" value="Oligoxyloglucan reducing end-specific cellobiohydrolase"/>
    <property type="match status" value="1"/>
</dbReference>
<dbReference type="PANTHER" id="PTHR22702">
    <property type="entry name" value="PROTEASE-ASSOCIATED DOMAIN-CONTAINING PROTEIN"/>
    <property type="match status" value="1"/>
</dbReference>
<dbReference type="Pfam" id="PF18962">
    <property type="entry name" value="Por_Secre_tail"/>
    <property type="match status" value="1"/>
</dbReference>
<evidence type="ECO:0000313" key="7">
    <source>
        <dbReference type="EMBL" id="CDF77874.1"/>
    </source>
</evidence>
<dbReference type="PANTHER" id="PTHR22702:SF1">
    <property type="entry name" value="PROTEASE-ASSOCIATED DOMAIN-CONTAINING PROTEIN 1"/>
    <property type="match status" value="1"/>
</dbReference>
<dbReference type="eggNOG" id="COG4447">
    <property type="taxonomic scope" value="Bacteria"/>
</dbReference>
<evidence type="ECO:0000256" key="2">
    <source>
        <dbReference type="ARBA" id="ARBA00023180"/>
    </source>
</evidence>
<dbReference type="InterPro" id="IPR003137">
    <property type="entry name" value="PA_domain"/>
</dbReference>
<dbReference type="PATRIC" id="fig|1347342.6.peg.165"/>
<evidence type="ECO:0000256" key="3">
    <source>
        <dbReference type="SAM" id="MobiDB-lite"/>
    </source>
</evidence>
<dbReference type="STRING" id="1347342.BN863_1620"/>
<keyword evidence="1 4" id="KW-0732">Signal</keyword>
<dbReference type="InterPro" id="IPR046450">
    <property type="entry name" value="PA_dom_sf"/>
</dbReference>
<dbReference type="eggNOG" id="COG3291">
    <property type="taxonomic scope" value="Bacteria"/>
</dbReference>
<dbReference type="HOGENOM" id="CLU_004232_0_0_10"/>
<feature type="chain" id="PRO_5004602574" evidence="4">
    <location>
        <begin position="23"/>
        <end position="1068"/>
    </location>
</feature>
<gene>
    <name evidence="7" type="ORF">BN863_1620</name>
</gene>
<dbReference type="InterPro" id="IPR026444">
    <property type="entry name" value="Secre_tail"/>
</dbReference>
<feature type="region of interest" description="Disordered" evidence="3">
    <location>
        <begin position="105"/>
        <end position="128"/>
    </location>
</feature>
<dbReference type="SUPFAM" id="SSF52025">
    <property type="entry name" value="PA domain"/>
    <property type="match status" value="1"/>
</dbReference>
<evidence type="ECO:0000256" key="4">
    <source>
        <dbReference type="SAM" id="SignalP"/>
    </source>
</evidence>
<dbReference type="Gene3D" id="2.130.10.10">
    <property type="entry name" value="YVTN repeat-like/Quinoprotein amine dehydrogenase"/>
    <property type="match status" value="4"/>
</dbReference>
<evidence type="ECO:0000259" key="5">
    <source>
        <dbReference type="Pfam" id="PF02225"/>
    </source>
</evidence>
<proteinExistence type="predicted"/>
<organism evidence="7 8">
    <name type="scientific">Formosa agariphila (strain DSM 15362 / KCTC 12365 / LMG 23005 / KMM 3901 / M-2Alg 35-1)</name>
    <dbReference type="NCBI Taxonomy" id="1347342"/>
    <lineage>
        <taxon>Bacteria</taxon>
        <taxon>Pseudomonadati</taxon>
        <taxon>Bacteroidota</taxon>
        <taxon>Flavobacteriia</taxon>
        <taxon>Flavobacteriales</taxon>
        <taxon>Flavobacteriaceae</taxon>
        <taxon>Formosa</taxon>
    </lineage>
</organism>
<dbReference type="CDD" id="cd04818">
    <property type="entry name" value="PA_subtilisin_1"/>
    <property type="match status" value="1"/>
</dbReference>